<gene>
    <name evidence="7" type="ORF">Vbra_15507</name>
</gene>
<dbReference type="PROSITE" id="PS51257">
    <property type="entry name" value="PROKAR_LIPOPROTEIN"/>
    <property type="match status" value="1"/>
</dbReference>
<evidence type="ECO:0000256" key="1">
    <source>
        <dbReference type="ARBA" id="ARBA00006351"/>
    </source>
</evidence>
<dbReference type="InterPro" id="IPR029044">
    <property type="entry name" value="Nucleotide-diphossugar_trans"/>
</dbReference>
<feature type="compositionally biased region" description="Basic residues" evidence="5">
    <location>
        <begin position="536"/>
        <end position="547"/>
    </location>
</feature>
<keyword evidence="6" id="KW-0472">Membrane</keyword>
<feature type="compositionally biased region" description="Basic residues" evidence="5">
    <location>
        <begin position="556"/>
        <end position="570"/>
    </location>
</feature>
<dbReference type="AlphaFoldDB" id="A0A0G4FJA3"/>
<comment type="similarity">
    <text evidence="1">Belongs to the glycosyltransferase 8 family.</text>
</comment>
<evidence type="ECO:0000313" key="8">
    <source>
        <dbReference type="Proteomes" id="UP000041254"/>
    </source>
</evidence>
<keyword evidence="4" id="KW-0479">Metal-binding</keyword>
<dbReference type="Pfam" id="PF01501">
    <property type="entry name" value="Glyco_transf_8"/>
    <property type="match status" value="1"/>
</dbReference>
<evidence type="ECO:0000313" key="7">
    <source>
        <dbReference type="EMBL" id="CEM13668.1"/>
    </source>
</evidence>
<dbReference type="Proteomes" id="UP000041254">
    <property type="component" value="Unassembled WGS sequence"/>
</dbReference>
<dbReference type="GO" id="GO:0016757">
    <property type="term" value="F:glycosyltransferase activity"/>
    <property type="evidence" value="ECO:0007669"/>
    <property type="project" value="UniProtKB-KW"/>
</dbReference>
<keyword evidence="2" id="KW-0328">Glycosyltransferase</keyword>
<accession>A0A0G4FJA3</accession>
<dbReference type="Gene3D" id="3.90.550.10">
    <property type="entry name" value="Spore Coat Polysaccharide Biosynthesis Protein SpsA, Chain A"/>
    <property type="match status" value="1"/>
</dbReference>
<keyword evidence="6" id="KW-1133">Transmembrane helix</keyword>
<dbReference type="OrthoDB" id="6238971at2759"/>
<dbReference type="EMBL" id="CDMY01000447">
    <property type="protein sequence ID" value="CEM13668.1"/>
    <property type="molecule type" value="Genomic_DNA"/>
</dbReference>
<keyword evidence="6" id="KW-0812">Transmembrane</keyword>
<evidence type="ECO:0000256" key="3">
    <source>
        <dbReference type="ARBA" id="ARBA00022679"/>
    </source>
</evidence>
<organism evidence="7 8">
    <name type="scientific">Vitrella brassicaformis (strain CCMP3155)</name>
    <dbReference type="NCBI Taxonomy" id="1169540"/>
    <lineage>
        <taxon>Eukaryota</taxon>
        <taxon>Sar</taxon>
        <taxon>Alveolata</taxon>
        <taxon>Colpodellida</taxon>
        <taxon>Vitrellaceae</taxon>
        <taxon>Vitrella</taxon>
    </lineage>
</organism>
<dbReference type="PANTHER" id="PTHR13778:SF47">
    <property type="entry name" value="LIPOPOLYSACCHARIDE 1,3-GALACTOSYLTRANSFERASE"/>
    <property type="match status" value="1"/>
</dbReference>
<dbReference type="InParanoid" id="A0A0G4FJA3"/>
<feature type="compositionally biased region" description="Low complexity" evidence="5">
    <location>
        <begin position="499"/>
        <end position="509"/>
    </location>
</feature>
<dbReference type="InterPro" id="IPR050748">
    <property type="entry name" value="Glycosyltrans_8_dom-fam"/>
</dbReference>
<evidence type="ECO:0000256" key="5">
    <source>
        <dbReference type="SAM" id="MobiDB-lite"/>
    </source>
</evidence>
<reference evidence="7 8" key="1">
    <citation type="submission" date="2014-11" db="EMBL/GenBank/DDBJ databases">
        <authorList>
            <person name="Zhu J."/>
            <person name="Qi W."/>
            <person name="Song R."/>
        </authorList>
    </citation>
    <scope>NUCLEOTIDE SEQUENCE [LARGE SCALE GENOMIC DNA]</scope>
</reference>
<evidence type="ECO:0000256" key="4">
    <source>
        <dbReference type="ARBA" id="ARBA00022723"/>
    </source>
</evidence>
<evidence type="ECO:0000256" key="2">
    <source>
        <dbReference type="ARBA" id="ARBA00022676"/>
    </source>
</evidence>
<dbReference type="SUPFAM" id="SSF53448">
    <property type="entry name" value="Nucleotide-diphospho-sugar transferases"/>
    <property type="match status" value="1"/>
</dbReference>
<feature type="region of interest" description="Disordered" evidence="5">
    <location>
        <begin position="115"/>
        <end position="143"/>
    </location>
</feature>
<feature type="compositionally biased region" description="Basic and acidic residues" evidence="5">
    <location>
        <begin position="521"/>
        <end position="531"/>
    </location>
</feature>
<feature type="compositionally biased region" description="Polar residues" evidence="5">
    <location>
        <begin position="476"/>
        <end position="487"/>
    </location>
</feature>
<evidence type="ECO:0000256" key="6">
    <source>
        <dbReference type="SAM" id="Phobius"/>
    </source>
</evidence>
<protein>
    <recommendedName>
        <fullName evidence="9">Glycosyltransferase family 8 protein</fullName>
    </recommendedName>
</protein>
<dbReference type="VEuPathDB" id="CryptoDB:Vbra_15507"/>
<feature type="transmembrane region" description="Helical" evidence="6">
    <location>
        <begin position="21"/>
        <end position="43"/>
    </location>
</feature>
<dbReference type="PhylomeDB" id="A0A0G4FJA3"/>
<proteinExistence type="inferred from homology"/>
<keyword evidence="8" id="KW-1185">Reference proteome</keyword>
<sequence>MSTSRSNSGVLQTPNSGGFSTSCYLAFFACFLLVFAYFNSFLWTQVNPAIFRHIDFVSSFCRIPKEALEPTAVDGNTSTKAVLPQSSLLVWGAISTGEERHDAAREASMASMAISSSSSSSDGNGKEECRCVGAEGDGEKPTSAVPDIEEVVAGRMVPSFSFMMGGHLTPPASQEDQDPLHIIIASDEGLVEHIPTLLNGLILSNLNESITVHLISDRIPQDTLDTLQRIADTRLPRPLPPHTFRLDIVDWGTQMKYTQTLAHVSVATMCRLSIPSLFPELRRAIYLDLDALVVGPLRPMWELPSTIPDDERRAEETKGIWGRTSLESGLINSWLKHDHLSDAIKYQGGKSFNAGVMLLDLPIMRQLEFEKTVMVWVEKYGVNDQIAINLFTNGTYGELPERFNAFLGQPSPQVRNRETYRRGNAILHYGGSRKPWTSDFDRPVLKAIWDRFALTWPQGIPVQLAVTRAGLAEELSPTTTDGSSRSGSPLKKLKKPNGANTAVAATAADGSKKGGAGASSRRAEGKGEGEGGNKSSKSKSVMRRQLGKRGMGGRGGQRRQQHQHRQHHQR</sequence>
<dbReference type="GO" id="GO:0046872">
    <property type="term" value="F:metal ion binding"/>
    <property type="evidence" value="ECO:0007669"/>
    <property type="project" value="UniProtKB-KW"/>
</dbReference>
<keyword evidence="3" id="KW-0808">Transferase</keyword>
<feature type="region of interest" description="Disordered" evidence="5">
    <location>
        <begin position="474"/>
        <end position="570"/>
    </location>
</feature>
<dbReference type="PANTHER" id="PTHR13778">
    <property type="entry name" value="GLYCOSYLTRANSFERASE 8 DOMAIN-CONTAINING PROTEIN"/>
    <property type="match status" value="1"/>
</dbReference>
<name>A0A0G4FJA3_VITBC</name>
<evidence type="ECO:0008006" key="9">
    <source>
        <dbReference type="Google" id="ProtNLM"/>
    </source>
</evidence>
<dbReference type="InterPro" id="IPR002495">
    <property type="entry name" value="Glyco_trans_8"/>
</dbReference>